<dbReference type="AlphaFoldDB" id="A0AAV9GJR9"/>
<proteinExistence type="predicted"/>
<name>A0AAV9GJR9_9PEZI</name>
<evidence type="ECO:0000313" key="2">
    <source>
        <dbReference type="Proteomes" id="UP001321760"/>
    </source>
</evidence>
<gene>
    <name evidence="1" type="ORF">QBC34DRAFT_494786</name>
</gene>
<organism evidence="1 2">
    <name type="scientific">Podospora aff. communis PSN243</name>
    <dbReference type="NCBI Taxonomy" id="3040156"/>
    <lineage>
        <taxon>Eukaryota</taxon>
        <taxon>Fungi</taxon>
        <taxon>Dikarya</taxon>
        <taxon>Ascomycota</taxon>
        <taxon>Pezizomycotina</taxon>
        <taxon>Sordariomycetes</taxon>
        <taxon>Sordariomycetidae</taxon>
        <taxon>Sordariales</taxon>
        <taxon>Podosporaceae</taxon>
        <taxon>Podospora</taxon>
    </lineage>
</organism>
<dbReference type="Proteomes" id="UP001321760">
    <property type="component" value="Unassembled WGS sequence"/>
</dbReference>
<accession>A0AAV9GJR9</accession>
<reference evidence="1" key="2">
    <citation type="submission" date="2023-05" db="EMBL/GenBank/DDBJ databases">
        <authorList>
            <consortium name="Lawrence Berkeley National Laboratory"/>
            <person name="Steindorff A."/>
            <person name="Hensen N."/>
            <person name="Bonometti L."/>
            <person name="Westerberg I."/>
            <person name="Brannstrom I.O."/>
            <person name="Guillou S."/>
            <person name="Cros-Aarteil S."/>
            <person name="Calhoun S."/>
            <person name="Haridas S."/>
            <person name="Kuo A."/>
            <person name="Mondo S."/>
            <person name="Pangilinan J."/>
            <person name="Riley R."/>
            <person name="Labutti K."/>
            <person name="Andreopoulos B."/>
            <person name="Lipzen A."/>
            <person name="Chen C."/>
            <person name="Yanf M."/>
            <person name="Daum C."/>
            <person name="Ng V."/>
            <person name="Clum A."/>
            <person name="Ohm R."/>
            <person name="Martin F."/>
            <person name="Silar P."/>
            <person name="Natvig D."/>
            <person name="Lalanne C."/>
            <person name="Gautier V."/>
            <person name="Ament-Velasquez S.L."/>
            <person name="Kruys A."/>
            <person name="Hutchinson M.I."/>
            <person name="Powell A.J."/>
            <person name="Barry K."/>
            <person name="Miller A.N."/>
            <person name="Grigoriev I.V."/>
            <person name="Debuchy R."/>
            <person name="Gladieux P."/>
            <person name="Thoren M.H."/>
            <person name="Johannesson H."/>
        </authorList>
    </citation>
    <scope>NUCLEOTIDE SEQUENCE</scope>
    <source>
        <strain evidence="1">PSN243</strain>
    </source>
</reference>
<evidence type="ECO:0000313" key="1">
    <source>
        <dbReference type="EMBL" id="KAK4449029.1"/>
    </source>
</evidence>
<protein>
    <submittedName>
        <fullName evidence="1">Uncharacterized protein</fullName>
    </submittedName>
</protein>
<comment type="caution">
    <text evidence="1">The sequence shown here is derived from an EMBL/GenBank/DDBJ whole genome shotgun (WGS) entry which is preliminary data.</text>
</comment>
<dbReference type="EMBL" id="MU865939">
    <property type="protein sequence ID" value="KAK4449029.1"/>
    <property type="molecule type" value="Genomic_DNA"/>
</dbReference>
<keyword evidence="2" id="KW-1185">Reference proteome</keyword>
<sequence length="586" mass="64782">MTTDDLRARLAKQDVDKDACVAAMRGERVPWAIGNPLTQLCLVRGIRYHAGFGAELRSATPLLARAWNARRIMSDDVPYCIWHPDVASESTCRILVQRFPQMRYQVARACAVAGYLNLYRELGVLPEVHVAEEARHNGNLDIFNDIMAHPVRYSVMDDYSRTINTASPKVASLNGDTAVRSTLDCKQEIAMPQDLKSYFDFDFGDEDNADGDEPYWSQNFRPGYLNITEDGHIDTYNGYSPDKEILTMTEASTGPDLISPLLYSPLPQNLPDGNKDVLILMAAYYGDVDRYARLRRPVAIAGQVDCIVRGIFHNTLFAKWWADRLAAAAADDDSSKSGEITLDGITGRPLQGIRKAVNARFIMNNDLSRITSTTPESDLPYCIWYPGLPSPEVLLELVRRRPEMRQQAARACIVSGGFVTFKQLDPEPDAALLAEANSAGNPAFGQFLRDKMEKAGPDFVLPSVTSEDWKMIRRTEIHEPMLQPSVLHRTVDENSIGLSMSFPGIFEGFGADTGVLELSVSARDILKEGEESVVLEELYGQEDAENENAGGFLDRGAKLSGVDSSHCVPTCSATEAHDQDGATGSW</sequence>
<reference evidence="1" key="1">
    <citation type="journal article" date="2023" name="Mol. Phylogenet. Evol.">
        <title>Genome-scale phylogeny and comparative genomics of the fungal order Sordariales.</title>
        <authorList>
            <person name="Hensen N."/>
            <person name="Bonometti L."/>
            <person name="Westerberg I."/>
            <person name="Brannstrom I.O."/>
            <person name="Guillou S."/>
            <person name="Cros-Aarteil S."/>
            <person name="Calhoun S."/>
            <person name="Haridas S."/>
            <person name="Kuo A."/>
            <person name="Mondo S."/>
            <person name="Pangilinan J."/>
            <person name="Riley R."/>
            <person name="LaButti K."/>
            <person name="Andreopoulos B."/>
            <person name="Lipzen A."/>
            <person name="Chen C."/>
            <person name="Yan M."/>
            <person name="Daum C."/>
            <person name="Ng V."/>
            <person name="Clum A."/>
            <person name="Steindorff A."/>
            <person name="Ohm R.A."/>
            <person name="Martin F."/>
            <person name="Silar P."/>
            <person name="Natvig D.O."/>
            <person name="Lalanne C."/>
            <person name="Gautier V."/>
            <person name="Ament-Velasquez S.L."/>
            <person name="Kruys A."/>
            <person name="Hutchinson M.I."/>
            <person name="Powell A.J."/>
            <person name="Barry K."/>
            <person name="Miller A.N."/>
            <person name="Grigoriev I.V."/>
            <person name="Debuchy R."/>
            <person name="Gladieux P."/>
            <person name="Hiltunen Thoren M."/>
            <person name="Johannesson H."/>
        </authorList>
    </citation>
    <scope>NUCLEOTIDE SEQUENCE</scope>
    <source>
        <strain evidence="1">PSN243</strain>
    </source>
</reference>